<feature type="domain" description="Treble clef zinc finger" evidence="1">
    <location>
        <begin position="96"/>
        <end position="151"/>
    </location>
</feature>
<gene>
    <name evidence="2" type="ORF">LJ757_16845</name>
</gene>
<sequence length="237" mass="25825">MTTKTAPRRPSLQDANPELASEWHTELNGDLTPASVTPSSLKKAWWACPKGHLPFYSRIANRNAGSGCPVCGRERTTLASSVPAPGRSLAELHPEIAADWDIEANGDLTPSRVRRASNKVVSWICPNGHGSYRATTQHRVYQGQRCPVCSEQARADLRTLPAPGRSLAERNPALAAEWNTEANAPRTTADVALQSKRAYVWNCPEGHAPYRMRVADRHFSNGCPVCKPSSAARALPL</sequence>
<accession>A0A9X1MG20</accession>
<evidence type="ECO:0000313" key="3">
    <source>
        <dbReference type="Proteomes" id="UP001139158"/>
    </source>
</evidence>
<dbReference type="PANTHER" id="PTHR37317:SF1">
    <property type="entry name" value="ZINC-RIBBON DOMAIN-CONTAINING PROTEIN-RELATED"/>
    <property type="match status" value="1"/>
</dbReference>
<dbReference type="EMBL" id="JAJFZV010000018">
    <property type="protein sequence ID" value="MCC3299463.1"/>
    <property type="molecule type" value="Genomic_DNA"/>
</dbReference>
<proteinExistence type="predicted"/>
<protein>
    <submittedName>
        <fullName evidence="2">Zinc-ribbon domain-containing protein</fullName>
    </submittedName>
</protein>
<name>A0A9X1MG20_9MICC</name>
<dbReference type="InterPro" id="IPR025487">
    <property type="entry name" value="DUF4379"/>
</dbReference>
<organism evidence="2 3">
    <name type="scientific">Arthrobacter caoxuetaonis</name>
    <dbReference type="NCBI Taxonomy" id="2886935"/>
    <lineage>
        <taxon>Bacteria</taxon>
        <taxon>Bacillati</taxon>
        <taxon>Actinomycetota</taxon>
        <taxon>Actinomycetes</taxon>
        <taxon>Micrococcales</taxon>
        <taxon>Micrococcaceae</taxon>
        <taxon>Arthrobacter</taxon>
    </lineage>
</organism>
<dbReference type="Proteomes" id="UP001139158">
    <property type="component" value="Unassembled WGS sequence"/>
</dbReference>
<comment type="caution">
    <text evidence="2">The sequence shown here is derived from an EMBL/GenBank/DDBJ whole genome shotgun (WGS) entry which is preliminary data.</text>
</comment>
<dbReference type="AlphaFoldDB" id="A0A9X1MG20"/>
<dbReference type="PANTHER" id="PTHR37317">
    <property type="entry name" value="BLR8090 PROTEIN"/>
    <property type="match status" value="1"/>
</dbReference>
<reference evidence="2" key="1">
    <citation type="submission" date="2021-10" db="EMBL/GenBank/DDBJ databases">
        <title>Novel species in genus Arthrobacter.</title>
        <authorList>
            <person name="Liu Y."/>
        </authorList>
    </citation>
    <scope>NUCLEOTIDE SEQUENCE</scope>
    <source>
        <strain evidence="2">Zg-Y453</strain>
    </source>
</reference>
<dbReference type="RefSeq" id="WP_227897449.1">
    <property type="nucleotide sequence ID" value="NZ_CP099467.1"/>
</dbReference>
<evidence type="ECO:0000259" key="1">
    <source>
        <dbReference type="Pfam" id="PF14311"/>
    </source>
</evidence>
<evidence type="ECO:0000313" key="2">
    <source>
        <dbReference type="EMBL" id="MCC3299463.1"/>
    </source>
</evidence>
<feature type="domain" description="Treble clef zinc finger" evidence="1">
    <location>
        <begin position="19"/>
        <end position="73"/>
    </location>
</feature>
<keyword evidence="3" id="KW-1185">Reference proteome</keyword>
<dbReference type="Pfam" id="PF14311">
    <property type="entry name" value="DUF4379"/>
    <property type="match status" value="3"/>
</dbReference>
<feature type="domain" description="Treble clef zinc finger" evidence="1">
    <location>
        <begin position="174"/>
        <end position="228"/>
    </location>
</feature>